<comment type="caution">
    <text evidence="1">The sequence shown here is derived from an EMBL/GenBank/DDBJ whole genome shotgun (WGS) entry which is preliminary data.</text>
</comment>
<evidence type="ECO:0000313" key="1">
    <source>
        <dbReference type="EMBL" id="NOU58492.1"/>
    </source>
</evidence>
<gene>
    <name evidence="1" type="ORF">ELS83_01590</name>
</gene>
<organism evidence="1 2">
    <name type="scientific">Marinifilum caeruleilacunae</name>
    <dbReference type="NCBI Taxonomy" id="2499076"/>
    <lineage>
        <taxon>Bacteria</taxon>
        <taxon>Pseudomonadati</taxon>
        <taxon>Bacteroidota</taxon>
        <taxon>Bacteroidia</taxon>
        <taxon>Marinilabiliales</taxon>
        <taxon>Marinifilaceae</taxon>
    </lineage>
</organism>
<evidence type="ECO:0008006" key="3">
    <source>
        <dbReference type="Google" id="ProtNLM"/>
    </source>
</evidence>
<protein>
    <recommendedName>
        <fullName evidence="3">Lipoprotein</fullName>
    </recommendedName>
</protein>
<proteinExistence type="predicted"/>
<dbReference type="Proteomes" id="UP000732105">
    <property type="component" value="Unassembled WGS sequence"/>
</dbReference>
<dbReference type="RefSeq" id="WP_171593761.1">
    <property type="nucleotide sequence ID" value="NZ_RZNH01000002.1"/>
</dbReference>
<accession>A0ABX1WR69</accession>
<dbReference type="EMBL" id="RZNH01000002">
    <property type="protein sequence ID" value="NOU58492.1"/>
    <property type="molecule type" value="Genomic_DNA"/>
</dbReference>
<reference evidence="1 2" key="1">
    <citation type="submission" date="2018-12" db="EMBL/GenBank/DDBJ databases">
        <title>Marinifilum JC070 sp. nov., a marine bacterium isolated from Yongle Blue Hole in the South China Sea.</title>
        <authorList>
            <person name="Fu T."/>
        </authorList>
    </citation>
    <scope>NUCLEOTIDE SEQUENCE [LARGE SCALE GENOMIC DNA]</scope>
    <source>
        <strain evidence="1 2">JC070</strain>
    </source>
</reference>
<evidence type="ECO:0000313" key="2">
    <source>
        <dbReference type="Proteomes" id="UP000732105"/>
    </source>
</evidence>
<dbReference type="PROSITE" id="PS51257">
    <property type="entry name" value="PROKAR_LIPOPROTEIN"/>
    <property type="match status" value="1"/>
</dbReference>
<sequence>MLIRIFIFIVLLSLYSCRDFNSRKYINRENEAISDLIHEMIDYHDRITMNGIDTAKARLYLQTTMDTMICKIDPPGGYVISVDNVRLPTEEIEENKKKYENEYKKYRREFKLFAPLRDGQLKRRKIDFNFNYSNLQIEFTSKNNDELTFQKNDLGYLYVSRIIFKHSFSKGYLTFAYYCGEGCAWIYNIEIEKIDGKWKISKRLSGWIA</sequence>
<keyword evidence="2" id="KW-1185">Reference proteome</keyword>
<name>A0ABX1WR69_9BACT</name>